<accession>M7XXR5</accession>
<dbReference type="AlphaFoldDB" id="M7XXR5"/>
<dbReference type="STRING" id="1239962.C943_00560"/>
<name>M7XXR5_9BACT</name>
<organism evidence="1 2">
    <name type="scientific">Mariniradius saccharolyticus AK6</name>
    <dbReference type="NCBI Taxonomy" id="1239962"/>
    <lineage>
        <taxon>Bacteria</taxon>
        <taxon>Pseudomonadati</taxon>
        <taxon>Bacteroidota</taxon>
        <taxon>Cytophagia</taxon>
        <taxon>Cytophagales</taxon>
        <taxon>Cyclobacteriaceae</taxon>
        <taxon>Mariniradius</taxon>
    </lineage>
</organism>
<sequence length="55" mass="6591">MQEVEKKSTCVLDVFGRKCDINRLRERMNGSRFRNCQKADSIHQRHTRVLQTIWA</sequence>
<proteinExistence type="predicted"/>
<protein>
    <submittedName>
        <fullName evidence="1">Uncharacterized protein</fullName>
    </submittedName>
</protein>
<dbReference type="EMBL" id="AMZY02000010">
    <property type="protein sequence ID" value="EMS33282.1"/>
    <property type="molecule type" value="Genomic_DNA"/>
</dbReference>
<keyword evidence="2" id="KW-1185">Reference proteome</keyword>
<evidence type="ECO:0000313" key="2">
    <source>
        <dbReference type="Proteomes" id="UP000010953"/>
    </source>
</evidence>
<evidence type="ECO:0000313" key="1">
    <source>
        <dbReference type="EMBL" id="EMS33282.1"/>
    </source>
</evidence>
<gene>
    <name evidence="1" type="ORF">C943_00560</name>
</gene>
<comment type="caution">
    <text evidence="1">The sequence shown here is derived from an EMBL/GenBank/DDBJ whole genome shotgun (WGS) entry which is preliminary data.</text>
</comment>
<reference evidence="1" key="1">
    <citation type="submission" date="2013-01" db="EMBL/GenBank/DDBJ databases">
        <title>Genome assembly of Mariniradius saccharolyticus AK6.</title>
        <authorList>
            <person name="Vaidya B."/>
            <person name="Khatri I."/>
            <person name="Tanuku N.R.S."/>
            <person name="Subramanian S."/>
            <person name="Pinnaka A."/>
        </authorList>
    </citation>
    <scope>NUCLEOTIDE SEQUENCE [LARGE SCALE GENOMIC DNA]</scope>
    <source>
        <strain evidence="1">AK6</strain>
    </source>
</reference>
<dbReference type="Proteomes" id="UP000010953">
    <property type="component" value="Unassembled WGS sequence"/>
</dbReference>
<dbReference type="InParanoid" id="M7XXR5"/>